<organism evidence="2 3">
    <name type="scientific">Edaphochlamys debaryana</name>
    <dbReference type="NCBI Taxonomy" id="47281"/>
    <lineage>
        <taxon>Eukaryota</taxon>
        <taxon>Viridiplantae</taxon>
        <taxon>Chlorophyta</taxon>
        <taxon>core chlorophytes</taxon>
        <taxon>Chlorophyceae</taxon>
        <taxon>CS clade</taxon>
        <taxon>Chlamydomonadales</taxon>
        <taxon>Chlamydomonadales incertae sedis</taxon>
        <taxon>Edaphochlamys</taxon>
    </lineage>
</organism>
<dbReference type="AlphaFoldDB" id="A0A835Y0D0"/>
<feature type="compositionally biased region" description="Low complexity" evidence="1">
    <location>
        <begin position="81"/>
        <end position="171"/>
    </location>
</feature>
<proteinExistence type="predicted"/>
<gene>
    <name evidence="2" type="ORF">HYH03_009261</name>
</gene>
<dbReference type="Proteomes" id="UP000612055">
    <property type="component" value="Unassembled WGS sequence"/>
</dbReference>
<dbReference type="Gene3D" id="1.25.40.20">
    <property type="entry name" value="Ankyrin repeat-containing domain"/>
    <property type="match status" value="1"/>
</dbReference>
<dbReference type="EMBL" id="JAEHOE010000045">
    <property type="protein sequence ID" value="KAG2492308.1"/>
    <property type="molecule type" value="Genomic_DNA"/>
</dbReference>
<feature type="region of interest" description="Disordered" evidence="1">
    <location>
        <begin position="212"/>
        <end position="231"/>
    </location>
</feature>
<feature type="region of interest" description="Disordered" evidence="1">
    <location>
        <begin position="1"/>
        <end position="185"/>
    </location>
</feature>
<evidence type="ECO:0000313" key="2">
    <source>
        <dbReference type="EMBL" id="KAG2492308.1"/>
    </source>
</evidence>
<feature type="compositionally biased region" description="Low complexity" evidence="1">
    <location>
        <begin position="9"/>
        <end position="74"/>
    </location>
</feature>
<reference evidence="2" key="1">
    <citation type="journal article" date="2020" name="bioRxiv">
        <title>Comparative genomics of Chlamydomonas.</title>
        <authorList>
            <person name="Craig R.J."/>
            <person name="Hasan A.R."/>
            <person name="Ness R.W."/>
            <person name="Keightley P.D."/>
        </authorList>
    </citation>
    <scope>NUCLEOTIDE SEQUENCE</scope>
    <source>
        <strain evidence="2">CCAP 11/70</strain>
    </source>
</reference>
<sequence length="658" mass="67769">MVTKDDPFKAPASGLRKAAAGAAGATSKPAAAPAAAAPRAAASPSRARAGAAAAATKPAAKPAVPAAKPAATAAPKPPAVKAPAAAVKAPAAKVASPSTSSPKAAAPKAAVGTTKAGSSAAPKAATKAGAGAKAGAVKGTGKAGSKGTAAALEAGAAAAAAAAAPAAVEAPGPDPQEEAARRAECAGRWMEAKAAEEMEALRKAAWQAQVDYERRQEAKRRQAREEEAKRKKEEAALRKQLLEAAYDGEVDVLRKGLSRAREAGLLRPDPVDAADGHGNTLLSEAAAGGQAEAAAMLLQAGEGRGGGAGGAGRGRRGEVIPILLHGGADPRIGNEGGELPEHVAPAPLRPLLAEWDTARTDALVAAHEARRAEAAASAQAERAQAVRGAEAGLAAAEEAHVRAQQALRHSRMELEKRITEYDICVEERKPEGLTAVALDQVKQQEQVVATAKGRAAEAAEALDAARLALREHQQQQAAAGEGEGGEALPGLPVAVKALNDVLIRDVGGKLAEAGRWPLVIDSSGQASVFLRYQDINYVNALNSRHMEPGMLRRALLGGLRYGKPLVLDLQDCDLWSEMPRMFDQVHKGLLASLLDRSLLAGEAWAVLIRPEDGDEYDVHRFQDARLRAFRFIVLTASPRPPPELLAATQALRVVLSET</sequence>
<evidence type="ECO:0000313" key="3">
    <source>
        <dbReference type="Proteomes" id="UP000612055"/>
    </source>
</evidence>
<dbReference type="InterPro" id="IPR036770">
    <property type="entry name" value="Ankyrin_rpt-contain_sf"/>
</dbReference>
<name>A0A835Y0D0_9CHLO</name>
<accession>A0A835Y0D0</accession>
<dbReference type="OrthoDB" id="426293at2759"/>
<evidence type="ECO:0000256" key="1">
    <source>
        <dbReference type="SAM" id="MobiDB-lite"/>
    </source>
</evidence>
<comment type="caution">
    <text evidence="2">The sequence shown here is derived from an EMBL/GenBank/DDBJ whole genome shotgun (WGS) entry which is preliminary data.</text>
</comment>
<protein>
    <submittedName>
        <fullName evidence="2">Uncharacterized protein</fullName>
    </submittedName>
</protein>
<dbReference type="SUPFAM" id="SSF48403">
    <property type="entry name" value="Ankyrin repeat"/>
    <property type="match status" value="1"/>
</dbReference>
<keyword evidence="3" id="KW-1185">Reference proteome</keyword>